<reference evidence="1" key="2">
    <citation type="submission" date="2021-04" db="EMBL/GenBank/DDBJ databases">
        <authorList>
            <person name="Gilroy R."/>
        </authorList>
    </citation>
    <scope>NUCLEOTIDE SEQUENCE</scope>
    <source>
        <strain evidence="1">ChiSjej3B21-8574</strain>
    </source>
</reference>
<reference evidence="1" key="1">
    <citation type="journal article" date="2021" name="PeerJ">
        <title>Extensive microbial diversity within the chicken gut microbiome revealed by metagenomics and culture.</title>
        <authorList>
            <person name="Gilroy R."/>
            <person name="Ravi A."/>
            <person name="Getino M."/>
            <person name="Pursley I."/>
            <person name="Horton D.L."/>
            <person name="Alikhan N.F."/>
            <person name="Baker D."/>
            <person name="Gharbi K."/>
            <person name="Hall N."/>
            <person name="Watson M."/>
            <person name="Adriaenssens E.M."/>
            <person name="Foster-Nyarko E."/>
            <person name="Jarju S."/>
            <person name="Secka A."/>
            <person name="Antonio M."/>
            <person name="Oren A."/>
            <person name="Chaudhuri R.R."/>
            <person name="La Ragione R."/>
            <person name="Hildebrand F."/>
            <person name="Pallen M.J."/>
        </authorList>
    </citation>
    <scope>NUCLEOTIDE SEQUENCE</scope>
    <source>
        <strain evidence="1">ChiSjej3B21-8574</strain>
    </source>
</reference>
<organism evidence="1 2">
    <name type="scientific">Candidatus Anaerostipes avistercoris</name>
    <dbReference type="NCBI Taxonomy" id="2838462"/>
    <lineage>
        <taxon>Bacteria</taxon>
        <taxon>Bacillati</taxon>
        <taxon>Bacillota</taxon>
        <taxon>Clostridia</taxon>
        <taxon>Lachnospirales</taxon>
        <taxon>Lachnospiraceae</taxon>
        <taxon>Anaerostipes</taxon>
    </lineage>
</organism>
<gene>
    <name evidence="1" type="ORF">H9754_13865</name>
</gene>
<dbReference type="Gene3D" id="3.40.50.880">
    <property type="match status" value="1"/>
</dbReference>
<sequence>MLPGYMEGIRQAVKKPGAGLRSMAVSEDGLIEAVYVPDKSFVWGVQWHPEFSFRTDADSRKILKTFVLAANL</sequence>
<name>A0A9D2PIX4_9FIRM</name>
<comment type="caution">
    <text evidence="1">The sequence shown here is derived from an EMBL/GenBank/DDBJ whole genome shotgun (WGS) entry which is preliminary data.</text>
</comment>
<dbReference type="SUPFAM" id="SSF52317">
    <property type="entry name" value="Class I glutamine amidotransferase-like"/>
    <property type="match status" value="1"/>
</dbReference>
<dbReference type="EMBL" id="DWWD01000048">
    <property type="protein sequence ID" value="HJC51636.1"/>
    <property type="molecule type" value="Genomic_DNA"/>
</dbReference>
<evidence type="ECO:0000313" key="1">
    <source>
        <dbReference type="EMBL" id="HJC51636.1"/>
    </source>
</evidence>
<dbReference type="Pfam" id="PF07722">
    <property type="entry name" value="Peptidase_C26"/>
    <property type="match status" value="1"/>
</dbReference>
<dbReference type="InterPro" id="IPR029062">
    <property type="entry name" value="Class_I_gatase-like"/>
</dbReference>
<dbReference type="Proteomes" id="UP000823904">
    <property type="component" value="Unassembled WGS sequence"/>
</dbReference>
<evidence type="ECO:0000313" key="2">
    <source>
        <dbReference type="Proteomes" id="UP000823904"/>
    </source>
</evidence>
<dbReference type="InterPro" id="IPR011697">
    <property type="entry name" value="Peptidase_C26"/>
</dbReference>
<accession>A0A9D2PIX4</accession>
<keyword evidence="1" id="KW-0378">Hydrolase</keyword>
<protein>
    <submittedName>
        <fullName evidence="1">Gamma-glutamyl-gamma-aminobutyrate hydrolase family protein</fullName>
    </submittedName>
</protein>
<proteinExistence type="predicted"/>
<dbReference type="GO" id="GO:0016787">
    <property type="term" value="F:hydrolase activity"/>
    <property type="evidence" value="ECO:0007669"/>
    <property type="project" value="UniProtKB-KW"/>
</dbReference>
<dbReference type="AlphaFoldDB" id="A0A9D2PIX4"/>